<keyword evidence="2" id="KW-1185">Reference proteome</keyword>
<proteinExistence type="predicted"/>
<dbReference type="EMBL" id="JAVAMP010000006">
    <property type="protein sequence ID" value="MDP5275122.1"/>
    <property type="molecule type" value="Genomic_DNA"/>
</dbReference>
<reference evidence="1 2" key="1">
    <citation type="submission" date="2023-08" db="EMBL/GenBank/DDBJ databases">
        <authorList>
            <person name="Park J.-S."/>
        </authorList>
    </citation>
    <scope>NUCLEOTIDE SEQUENCE [LARGE SCALE GENOMIC DNA]</scope>
    <source>
        <strain evidence="1 2">2205SS18-9</strain>
    </source>
</reference>
<name>A0ABT9J0I5_9BACL</name>
<dbReference type="Proteomes" id="UP001231941">
    <property type="component" value="Unassembled WGS sequence"/>
</dbReference>
<evidence type="ECO:0000313" key="2">
    <source>
        <dbReference type="Proteomes" id="UP001231941"/>
    </source>
</evidence>
<sequence length="182" mass="20175">MINLKNLGHYRKGKLWINDLPRMDYDNIDRIELLLTINKGLKIKPCSLALELLLSPRQVSNYAFLGVDFIPNNENKLVITVCVSHDEGEKLDNNIASSSDEVHIGLPKEYGEAILSSVQKTLSEIPNFSGGILNFNIGAHGLVGSSQLSFSKVTEIIVKLLAIDPNISDDYQLEDVILKSLN</sequence>
<organism evidence="1 2">
    <name type="scientific">Chengkuizengella axinellae</name>
    <dbReference type="NCBI Taxonomy" id="3064388"/>
    <lineage>
        <taxon>Bacteria</taxon>
        <taxon>Bacillati</taxon>
        <taxon>Bacillota</taxon>
        <taxon>Bacilli</taxon>
        <taxon>Bacillales</taxon>
        <taxon>Paenibacillaceae</taxon>
        <taxon>Chengkuizengella</taxon>
    </lineage>
</organism>
<dbReference type="RefSeq" id="WP_305992434.1">
    <property type="nucleotide sequence ID" value="NZ_JAVAMP010000006.1"/>
</dbReference>
<evidence type="ECO:0000313" key="1">
    <source>
        <dbReference type="EMBL" id="MDP5275122.1"/>
    </source>
</evidence>
<accession>A0ABT9J0I5</accession>
<comment type="caution">
    <text evidence="1">The sequence shown here is derived from an EMBL/GenBank/DDBJ whole genome shotgun (WGS) entry which is preliminary data.</text>
</comment>
<protein>
    <submittedName>
        <fullName evidence="1">Uncharacterized protein</fullName>
    </submittedName>
</protein>
<gene>
    <name evidence="1" type="ORF">Q5Y73_13475</name>
</gene>